<keyword evidence="3" id="KW-0472">Membrane</keyword>
<dbReference type="InterPro" id="IPR045860">
    <property type="entry name" value="Snake_toxin-like_sf"/>
</dbReference>
<dbReference type="Gene3D" id="2.10.60.10">
    <property type="entry name" value="CD59"/>
    <property type="match status" value="1"/>
</dbReference>
<feature type="domain" description="UPAR/Ly6" evidence="5">
    <location>
        <begin position="126"/>
        <end position="193"/>
    </location>
</feature>
<feature type="chain" id="PRO_5035222718" evidence="4">
    <location>
        <begin position="19"/>
        <end position="237"/>
    </location>
</feature>
<keyword evidence="3" id="KW-0812">Transmembrane</keyword>
<keyword evidence="6" id="KW-1185">Reference proteome</keyword>
<dbReference type="KEGG" id="xla:108704968"/>
<feature type="domain" description="UPAR/Ly6" evidence="5">
    <location>
        <begin position="9"/>
        <end position="64"/>
    </location>
</feature>
<evidence type="ECO:0000313" key="7">
    <source>
        <dbReference type="RefSeq" id="XP_041426581.1"/>
    </source>
</evidence>
<feature type="transmembrane region" description="Helical" evidence="3">
    <location>
        <begin position="219"/>
        <end position="236"/>
    </location>
</feature>
<keyword evidence="3" id="KW-1133">Transmembrane helix</keyword>
<dbReference type="PANTHER" id="PTHR20914:SF41">
    <property type="entry name" value="UROKINASE PLASMINOGEN ACTIVATOR SURFACE RECEPTOR-LIKE"/>
    <property type="match status" value="1"/>
</dbReference>
<keyword evidence="4" id="KW-0732">Signal</keyword>
<dbReference type="PANTHER" id="PTHR20914">
    <property type="entry name" value="LY6/PLAUR DOMAIN-CONTAINING PROTEIN 8"/>
    <property type="match status" value="1"/>
</dbReference>
<name>A0A8J1LAS0_XENLA</name>
<comment type="subcellular location">
    <subcellularLocation>
        <location evidence="1">Secreted</location>
    </subcellularLocation>
</comment>
<evidence type="ECO:0000256" key="2">
    <source>
        <dbReference type="ARBA" id="ARBA00022525"/>
    </source>
</evidence>
<dbReference type="AlphaFoldDB" id="A0A8J1LAS0"/>
<dbReference type="OrthoDB" id="9907178at2759"/>
<sequence>MRGFLFGVCIISALTATGYDVGYKTNSYDMKCMESKNCNKTTTTTLLGYEFKVVTSCCNTDNCTTEANCEENDFEFIRRCGKAAECSRVGTYRSNSKKFAINTTCCNSSMCVPPVPTFPTQEATENGLSCPTCFASNSIRCTEEDAMKCVGNENRCIHYVKNEYFKNNWQVQSFSGCTTDSICRLGSSTKQFYYLTNGTFKTVTMEMTCSGSMRVTVQFFSYVVIIFVGLRTIIVAL</sequence>
<dbReference type="GO" id="GO:0005576">
    <property type="term" value="C:extracellular region"/>
    <property type="evidence" value="ECO:0007669"/>
    <property type="project" value="UniProtKB-SubCell"/>
</dbReference>
<gene>
    <name evidence="7" type="primary">LOC108704968</name>
</gene>
<proteinExistence type="predicted"/>
<dbReference type="GeneID" id="108704968"/>
<reference evidence="7" key="1">
    <citation type="submission" date="2025-08" db="UniProtKB">
        <authorList>
            <consortium name="RefSeq"/>
        </authorList>
    </citation>
    <scope>IDENTIFICATION</scope>
    <source>
        <strain evidence="7">J_2021</strain>
        <tissue evidence="7">Erythrocytes</tissue>
    </source>
</reference>
<keyword evidence="2" id="KW-0964">Secreted</keyword>
<accession>A0A8J1LAS0</accession>
<dbReference type="InterPro" id="IPR050918">
    <property type="entry name" value="CNF-like_PLA2_Inhibitor"/>
</dbReference>
<evidence type="ECO:0000313" key="6">
    <source>
        <dbReference type="Proteomes" id="UP000186698"/>
    </source>
</evidence>
<dbReference type="Proteomes" id="UP000186698">
    <property type="component" value="Chromosome 7S"/>
</dbReference>
<evidence type="ECO:0000256" key="4">
    <source>
        <dbReference type="SAM" id="SignalP"/>
    </source>
</evidence>
<evidence type="ECO:0000256" key="1">
    <source>
        <dbReference type="ARBA" id="ARBA00004613"/>
    </source>
</evidence>
<dbReference type="InterPro" id="IPR016054">
    <property type="entry name" value="LY6_UPA_recep-like"/>
</dbReference>
<feature type="signal peptide" evidence="4">
    <location>
        <begin position="1"/>
        <end position="18"/>
    </location>
</feature>
<organism evidence="6 7">
    <name type="scientific">Xenopus laevis</name>
    <name type="common">African clawed frog</name>
    <dbReference type="NCBI Taxonomy" id="8355"/>
    <lineage>
        <taxon>Eukaryota</taxon>
        <taxon>Metazoa</taxon>
        <taxon>Chordata</taxon>
        <taxon>Craniata</taxon>
        <taxon>Vertebrata</taxon>
        <taxon>Euteleostomi</taxon>
        <taxon>Amphibia</taxon>
        <taxon>Batrachia</taxon>
        <taxon>Anura</taxon>
        <taxon>Pipoidea</taxon>
        <taxon>Pipidae</taxon>
        <taxon>Xenopodinae</taxon>
        <taxon>Xenopus</taxon>
        <taxon>Xenopus</taxon>
    </lineage>
</organism>
<dbReference type="CDD" id="cd23572">
    <property type="entry name" value="TFP_LU_ECD_PINLYP_rpt2"/>
    <property type="match status" value="1"/>
</dbReference>
<protein>
    <submittedName>
        <fullName evidence="7">Urokinase plasminogen activator surface receptor-like</fullName>
    </submittedName>
</protein>
<evidence type="ECO:0000259" key="5">
    <source>
        <dbReference type="Pfam" id="PF00021"/>
    </source>
</evidence>
<dbReference type="SUPFAM" id="SSF57302">
    <property type="entry name" value="Snake toxin-like"/>
    <property type="match status" value="1"/>
</dbReference>
<dbReference type="Pfam" id="PF00021">
    <property type="entry name" value="UPAR_LY6"/>
    <property type="match status" value="2"/>
</dbReference>
<evidence type="ECO:0000256" key="3">
    <source>
        <dbReference type="SAM" id="Phobius"/>
    </source>
</evidence>
<dbReference type="RefSeq" id="XP_041426581.1">
    <property type="nucleotide sequence ID" value="XM_041570647.1"/>
</dbReference>